<evidence type="ECO:0000313" key="3">
    <source>
        <dbReference type="EMBL" id="GAA2796191.1"/>
    </source>
</evidence>
<accession>A0ABN3VE48</accession>
<dbReference type="RefSeq" id="WP_344680785.1">
    <property type="nucleotide sequence ID" value="NZ_BAAAUX010000014.1"/>
</dbReference>
<evidence type="ECO:0000256" key="1">
    <source>
        <dbReference type="ARBA" id="ARBA00004370"/>
    </source>
</evidence>
<dbReference type="EMBL" id="BAAAUX010000014">
    <property type="protein sequence ID" value="GAA2796191.1"/>
    <property type="molecule type" value="Genomic_DNA"/>
</dbReference>
<evidence type="ECO:0000313" key="4">
    <source>
        <dbReference type="Proteomes" id="UP001500979"/>
    </source>
</evidence>
<keyword evidence="2" id="KW-0472">Membrane</keyword>
<reference evidence="3 4" key="1">
    <citation type="journal article" date="2019" name="Int. J. Syst. Evol. Microbiol.">
        <title>The Global Catalogue of Microorganisms (GCM) 10K type strain sequencing project: providing services to taxonomists for standard genome sequencing and annotation.</title>
        <authorList>
            <consortium name="The Broad Institute Genomics Platform"/>
            <consortium name="The Broad Institute Genome Sequencing Center for Infectious Disease"/>
            <person name="Wu L."/>
            <person name="Ma J."/>
        </authorList>
    </citation>
    <scope>NUCLEOTIDE SEQUENCE [LARGE SCALE GENOMIC DNA]</scope>
    <source>
        <strain evidence="3 4">JCM 9383</strain>
    </source>
</reference>
<dbReference type="PANTHER" id="PTHR37042:SF4">
    <property type="entry name" value="OUTER MEMBRANE PROTEIN RV1973"/>
    <property type="match status" value="1"/>
</dbReference>
<comment type="caution">
    <text evidence="3">The sequence shown here is derived from an EMBL/GenBank/DDBJ whole genome shotgun (WGS) entry which is preliminary data.</text>
</comment>
<protein>
    <recommendedName>
        <fullName evidence="5">Mce-associated membrane protein</fullName>
    </recommendedName>
</protein>
<evidence type="ECO:0000256" key="2">
    <source>
        <dbReference type="ARBA" id="ARBA00023136"/>
    </source>
</evidence>
<gene>
    <name evidence="3" type="ORF">GCM10010470_34150</name>
</gene>
<proteinExistence type="predicted"/>
<dbReference type="PANTHER" id="PTHR37042">
    <property type="entry name" value="OUTER MEMBRANE PROTEIN RV1973"/>
    <property type="match status" value="1"/>
</dbReference>
<dbReference type="Proteomes" id="UP001500979">
    <property type="component" value="Unassembled WGS sequence"/>
</dbReference>
<sequence length="169" mass="17998">MRNWLGRRVLVIAIALVVIAAGFTAVAGWKWAMVGHEPRAVARDEALRAGEQAIATFNTLDSRRVDEGFDRWLAVSTGTLHQELTQQRGDGVPRLAATSTVTEARVLDAAVTELDEQAGTATVIASVEITVARDGAPPVPKHDRIEARLTRTGSGWKLGGIGQVAVAVP</sequence>
<name>A0ABN3VE48_9PSEU</name>
<comment type="subcellular location">
    <subcellularLocation>
        <location evidence="1">Membrane</location>
    </subcellularLocation>
</comment>
<keyword evidence="4" id="KW-1185">Reference proteome</keyword>
<organism evidence="3 4">
    <name type="scientific">Saccharopolyspora taberi</name>
    <dbReference type="NCBI Taxonomy" id="60895"/>
    <lineage>
        <taxon>Bacteria</taxon>
        <taxon>Bacillati</taxon>
        <taxon>Actinomycetota</taxon>
        <taxon>Actinomycetes</taxon>
        <taxon>Pseudonocardiales</taxon>
        <taxon>Pseudonocardiaceae</taxon>
        <taxon>Saccharopolyspora</taxon>
    </lineage>
</organism>
<evidence type="ECO:0008006" key="5">
    <source>
        <dbReference type="Google" id="ProtNLM"/>
    </source>
</evidence>